<dbReference type="Pfam" id="PF19475">
    <property type="entry name" value="DUF6012"/>
    <property type="match status" value="1"/>
</dbReference>
<dbReference type="RefSeq" id="WP_074829974.1">
    <property type="nucleotide sequence ID" value="NZ_DALZQD010000025.1"/>
</dbReference>
<dbReference type="AlphaFoldDB" id="A0A2X2CZA9"/>
<evidence type="ECO:0000313" key="1">
    <source>
        <dbReference type="EMBL" id="SPZ05295.1"/>
    </source>
</evidence>
<proteinExistence type="predicted"/>
<dbReference type="InterPro" id="IPR046054">
    <property type="entry name" value="DUF6012"/>
</dbReference>
<dbReference type="Proteomes" id="UP000250443">
    <property type="component" value="Unassembled WGS sequence"/>
</dbReference>
<name>A0A2X2CZA9_PSELU</name>
<evidence type="ECO:0000313" key="2">
    <source>
        <dbReference type="Proteomes" id="UP000250443"/>
    </source>
</evidence>
<accession>A0A2X2CZA9</accession>
<reference evidence="1 2" key="1">
    <citation type="submission" date="2018-06" db="EMBL/GenBank/DDBJ databases">
        <authorList>
            <consortium name="Pathogen Informatics"/>
            <person name="Doyle S."/>
        </authorList>
    </citation>
    <scope>NUCLEOTIDE SEQUENCE [LARGE SCALE GENOMIC DNA]</scope>
    <source>
        <strain evidence="1 2">NCTC11842</strain>
    </source>
</reference>
<dbReference type="EMBL" id="UAUF01000010">
    <property type="protein sequence ID" value="SPZ05295.1"/>
    <property type="molecule type" value="Genomic_DNA"/>
</dbReference>
<sequence length="207" mass="23746">MIIHISPTLLTCSQTGPNCSLIDLVIPELGMALWEGKELVTRRPFPNKNYLVACRNSGRKAIKGLLIETTHPIKSFTMLARWSINASYIVKHRVNYEILDDVFDTASSEMLLWGEQSSEKFSFESRWPEMPSDTTPLNTQPKMQVSQASWKRGDFHDVISHGRIMERVENFRMPTIERERLMHSVWDRLPTVDSAFLIEHESGAVIS</sequence>
<organism evidence="1 2">
    <name type="scientific">Pseudomonas luteola</name>
    <dbReference type="NCBI Taxonomy" id="47886"/>
    <lineage>
        <taxon>Bacteria</taxon>
        <taxon>Pseudomonadati</taxon>
        <taxon>Pseudomonadota</taxon>
        <taxon>Gammaproteobacteria</taxon>
        <taxon>Pseudomonadales</taxon>
        <taxon>Pseudomonadaceae</taxon>
        <taxon>Pseudomonas</taxon>
    </lineage>
</organism>
<gene>
    <name evidence="1" type="primary">qteE_3</name>
    <name evidence="1" type="ORF">NCTC11842_01715</name>
</gene>
<protein>
    <submittedName>
        <fullName evidence="1">Quorum threshold expression element</fullName>
    </submittedName>
</protein>
<dbReference type="GeneID" id="300269309"/>